<sequence>MKHVILSACLVLSVNALPLSAQTQEEGGIEEGFSLMEEGAKLLFRGLMSEMEPAIDEFSDMAQELEPALELLATEMGPALMELVRTLDSVRYYEAPEILPNGDIIIRRSPDAPEFTPPENAPIDL</sequence>
<evidence type="ECO:0000313" key="3">
    <source>
        <dbReference type="Proteomes" id="UP000193623"/>
    </source>
</evidence>
<dbReference type="AlphaFoldDB" id="A0A1Y5SFF0"/>
<dbReference type="Proteomes" id="UP000193623">
    <property type="component" value="Unassembled WGS sequence"/>
</dbReference>
<dbReference type="EMBL" id="FWFT01000003">
    <property type="protein sequence ID" value="SLN39584.1"/>
    <property type="molecule type" value="Genomic_DNA"/>
</dbReference>
<feature type="signal peptide" evidence="1">
    <location>
        <begin position="1"/>
        <end position="21"/>
    </location>
</feature>
<dbReference type="OrthoDB" id="7308154at2"/>
<evidence type="ECO:0000256" key="1">
    <source>
        <dbReference type="SAM" id="SignalP"/>
    </source>
</evidence>
<keyword evidence="3" id="KW-1185">Reference proteome</keyword>
<dbReference type="RefSeq" id="WP_085864399.1">
    <property type="nucleotide sequence ID" value="NZ_FWFT01000003.1"/>
</dbReference>
<evidence type="ECO:0000313" key="2">
    <source>
        <dbReference type="EMBL" id="SLN39584.1"/>
    </source>
</evidence>
<proteinExistence type="predicted"/>
<reference evidence="2 3" key="1">
    <citation type="submission" date="2017-03" db="EMBL/GenBank/DDBJ databases">
        <authorList>
            <person name="Afonso C.L."/>
            <person name="Miller P.J."/>
            <person name="Scott M.A."/>
            <person name="Spackman E."/>
            <person name="Goraichik I."/>
            <person name="Dimitrov K.M."/>
            <person name="Suarez D.L."/>
            <person name="Swayne D.E."/>
        </authorList>
    </citation>
    <scope>NUCLEOTIDE SEQUENCE [LARGE SCALE GENOMIC DNA]</scope>
    <source>
        <strain evidence="2 3">CECT 8397</strain>
    </source>
</reference>
<keyword evidence="1" id="KW-0732">Signal</keyword>
<gene>
    <name evidence="2" type="ORF">PSJ8397_01958</name>
</gene>
<protein>
    <recommendedName>
        <fullName evidence="4">AAA+ family ATPase</fullName>
    </recommendedName>
</protein>
<evidence type="ECO:0008006" key="4">
    <source>
        <dbReference type="Google" id="ProtNLM"/>
    </source>
</evidence>
<accession>A0A1Y5SFF0</accession>
<organism evidence="2 3">
    <name type="scientific">Pseudooctadecabacter jejudonensis</name>
    <dbReference type="NCBI Taxonomy" id="1391910"/>
    <lineage>
        <taxon>Bacteria</taxon>
        <taxon>Pseudomonadati</taxon>
        <taxon>Pseudomonadota</taxon>
        <taxon>Alphaproteobacteria</taxon>
        <taxon>Rhodobacterales</taxon>
        <taxon>Paracoccaceae</taxon>
        <taxon>Pseudooctadecabacter</taxon>
    </lineage>
</organism>
<feature type="chain" id="PRO_5013255263" description="AAA+ family ATPase" evidence="1">
    <location>
        <begin position="22"/>
        <end position="125"/>
    </location>
</feature>
<name>A0A1Y5SFF0_9RHOB</name>